<dbReference type="eggNOG" id="COG5421">
    <property type="taxonomic scope" value="Bacteria"/>
</dbReference>
<dbReference type="InterPro" id="IPR012337">
    <property type="entry name" value="RNaseH-like_sf"/>
</dbReference>
<dbReference type="Proteomes" id="UP000029669">
    <property type="component" value="Chromosome"/>
</dbReference>
<dbReference type="KEGG" id="tki:TKV_c15270"/>
<organism evidence="2 3">
    <name type="scientific">Thermoanaerobacter kivui</name>
    <name type="common">Acetogenium kivui</name>
    <dbReference type="NCBI Taxonomy" id="2325"/>
    <lineage>
        <taxon>Bacteria</taxon>
        <taxon>Bacillati</taxon>
        <taxon>Bacillota</taxon>
        <taxon>Clostridia</taxon>
        <taxon>Thermoanaerobacterales</taxon>
        <taxon>Thermoanaerobacteraceae</taxon>
        <taxon>Thermoanaerobacter</taxon>
    </lineage>
</organism>
<dbReference type="HOGENOM" id="CLU_022426_4_1_9"/>
<evidence type="ECO:0000259" key="1">
    <source>
        <dbReference type="Pfam" id="PF01609"/>
    </source>
</evidence>
<dbReference type="EMBL" id="CP009170">
    <property type="protein sequence ID" value="AIS52692.1"/>
    <property type="molecule type" value="Genomic_DNA"/>
</dbReference>
<name>A0A097ASC6_THEKI</name>
<dbReference type="GO" id="GO:0006313">
    <property type="term" value="P:DNA transposition"/>
    <property type="evidence" value="ECO:0007669"/>
    <property type="project" value="InterPro"/>
</dbReference>
<evidence type="ECO:0000313" key="2">
    <source>
        <dbReference type="EMBL" id="AIS52692.1"/>
    </source>
</evidence>
<dbReference type="GO" id="GO:0004803">
    <property type="term" value="F:transposase activity"/>
    <property type="evidence" value="ECO:0007669"/>
    <property type="project" value="InterPro"/>
</dbReference>
<dbReference type="Pfam" id="PF01609">
    <property type="entry name" value="DDE_Tnp_1"/>
    <property type="match status" value="1"/>
</dbReference>
<evidence type="ECO:0000313" key="3">
    <source>
        <dbReference type="Proteomes" id="UP000029669"/>
    </source>
</evidence>
<feature type="domain" description="Transposase IS4-like" evidence="1">
    <location>
        <begin position="186"/>
        <end position="465"/>
    </location>
</feature>
<proteinExistence type="predicted"/>
<keyword evidence="3" id="KW-1185">Reference proteome</keyword>
<dbReference type="GO" id="GO:0003677">
    <property type="term" value="F:DNA binding"/>
    <property type="evidence" value="ECO:0007669"/>
    <property type="project" value="InterPro"/>
</dbReference>
<sequence length="565" mass="66937">MFLKITKAGGYEYAKIVHNYRENGKIKQKVLLNLGRIDELKNDPSFINLVDKLQKIFLSSSEETGSIKLFPEDVSEGIIKNWGYIVYRKLWEKLEIDKFLKQYISQNSSIKFDIDEVTFLMTVQRLIQPVSKLQTYYRKNRYFGFEEDIDLNQLYRGLDILAQIKEDLELYLYHKNRDLFNMVVDVVFYDVTTFYFESIKQDNLRDFGFSKDNKVNEVQVVMGMLVDKEGRPVGYELFPGDTVDSKTMIEILRKLKEKFCIDQVIIVADKGLNSKLNLKLIKEAGYDYIVASRLKNMSKEILDRVFDEEGYQVLEEKKWRFDREIFGEEFRFKVIERENIIKTGEGEIFKIPENLIITYSSKRARKDKEERQRLVEKAKELLERPGNVRAAEKRGGRKYLRRISESEEYVLDEEAIKRDEKFDGFYAIQTSKKEMSVTEVLNAYHDLWKIEQSFRVMKSCLNVRPIFHWTEKRIRGHFVVCYLAFLLERTLEYSLRSKGKELSSDRIKEAIGSMNFVEIEINGKKYLIKQKIEEEAENILKVMKIKAPKNFITYEEGMELISMRK</sequence>
<dbReference type="OrthoDB" id="9767746at2"/>
<dbReference type="STRING" id="2325.TKV_c15270"/>
<dbReference type="RefSeq" id="WP_049685404.1">
    <property type="nucleotide sequence ID" value="NZ_CP009170.1"/>
</dbReference>
<protein>
    <submittedName>
        <fullName evidence="2">Transposase, IS4 family</fullName>
    </submittedName>
</protein>
<dbReference type="InterPro" id="IPR002559">
    <property type="entry name" value="Transposase_11"/>
</dbReference>
<dbReference type="SUPFAM" id="SSF53098">
    <property type="entry name" value="Ribonuclease H-like"/>
    <property type="match status" value="1"/>
</dbReference>
<dbReference type="InterPro" id="IPR047654">
    <property type="entry name" value="IS1634_transpos"/>
</dbReference>
<gene>
    <name evidence="2" type="ORF">TKV_c15270</name>
</gene>
<accession>A0A097ASC6</accession>
<dbReference type="NCBIfam" id="NF033559">
    <property type="entry name" value="transpos_IS1634"/>
    <property type="match status" value="1"/>
</dbReference>
<dbReference type="AlphaFoldDB" id="A0A097ASC6"/>
<dbReference type="PANTHER" id="PTHR34614:SF2">
    <property type="entry name" value="TRANSPOSASE IS4-LIKE DOMAIN-CONTAINING PROTEIN"/>
    <property type="match status" value="1"/>
</dbReference>
<reference evidence="3" key="1">
    <citation type="journal article" date="2015" name="Genome Announc.">
        <title>Whole-Genome Sequences of 80 Environmental and Clinical Isolates of Burkholderia pseudomallei.</title>
        <authorList>
            <person name="Johnson S.L."/>
            <person name="Baker A.L."/>
            <person name="Chain P.S."/>
            <person name="Currie B.J."/>
            <person name="Daligault H.E."/>
            <person name="Davenport K.W."/>
            <person name="Davis C.B."/>
            <person name="Inglis T.J."/>
            <person name="Kaestli M."/>
            <person name="Koren S."/>
            <person name="Mayo M."/>
            <person name="Merritt A.J."/>
            <person name="Price E.P."/>
            <person name="Sarovich D.S."/>
            <person name="Warner J."/>
            <person name="Rosovitz M.J."/>
        </authorList>
    </citation>
    <scope>NUCLEOTIDE SEQUENCE [LARGE SCALE GENOMIC DNA]</scope>
    <source>
        <strain evidence="3">DSM 2030</strain>
    </source>
</reference>
<dbReference type="PANTHER" id="PTHR34614">
    <property type="match status" value="1"/>
</dbReference>